<gene>
    <name evidence="1" type="ORF">LACPI_0069</name>
</gene>
<dbReference type="AlphaFoldDB" id="A0A0D6DTU6"/>
<proteinExistence type="predicted"/>
<dbReference type="HOGENOM" id="CLU_584988_0_0_9"/>
<dbReference type="KEGG" id="lpk:LACPI_0069"/>
<reference evidence="2" key="1">
    <citation type="submission" date="2015-01" db="EMBL/GenBank/DDBJ databases">
        <authorList>
            <person name="Andreevskaya M."/>
        </authorList>
    </citation>
    <scope>NUCLEOTIDE SEQUENCE [LARGE SCALE GENOMIC DNA]</scope>
    <source>
        <strain evidence="2">MKFS47</strain>
    </source>
</reference>
<evidence type="ECO:0000313" key="1">
    <source>
        <dbReference type="EMBL" id="CEN27269.1"/>
    </source>
</evidence>
<protein>
    <submittedName>
        <fullName evidence="1">Uncharacterized protein</fullName>
    </submittedName>
</protein>
<evidence type="ECO:0000313" key="2">
    <source>
        <dbReference type="Proteomes" id="UP000033166"/>
    </source>
</evidence>
<dbReference type="Proteomes" id="UP000033166">
    <property type="component" value="Chromosome I"/>
</dbReference>
<dbReference type="RefSeq" id="WP_047914574.1">
    <property type="nucleotide sequence ID" value="NZ_LN774769.1"/>
</dbReference>
<name>A0A0D6DTU6_9LACT</name>
<accession>A0A0D6DTU6</accession>
<sequence>MPTTLNPSLTRGVEFGQLDTWRNIFYNHYANGENGLISADTWTRLLYRGYRYQAKKQVAFDEVSYNSATGTYVFGKNGIKDSGVVDTKLTDTASAVTSRLTKTISGRGSLIIEDTGINAVGKQTVTSDNMIAVVSDRKKVDTEFKGLNIKATTGMLLSRYDQKTTVKSSQVETPPWLITQTRKNNKVKETALLLDDATIKLGKSGAKFDYNSYFKKSGVSNPQLNKQWSDMLKGGLVIGSSVVELVNNTTITLGPESNFMLTNASIKENAKGEESFNYQSVYGSNGAVIPNPPSIIKIGAGTSIVQDASGFSFIDAPKRNRRNSLSQGTGQSQDDWIDASISRNRIEIASGGKLALGMTGIEPFDLKLAKNAEFSFYATSDTTFFDTSFIKAGEIKGKLIIYTWDTSTEIGNFLDNRGITYVRKSKASEAVNGEVTVITQPYTLGAGKLNVVRTFGYLVDVDFMKKK</sequence>
<dbReference type="EMBL" id="LN774769">
    <property type="protein sequence ID" value="CEN27269.1"/>
    <property type="molecule type" value="Genomic_DNA"/>
</dbReference>
<organism evidence="1 2">
    <name type="scientific">Pseudolactococcus piscium MKFS47</name>
    <dbReference type="NCBI Taxonomy" id="297352"/>
    <lineage>
        <taxon>Bacteria</taxon>
        <taxon>Bacillati</taxon>
        <taxon>Bacillota</taxon>
        <taxon>Bacilli</taxon>
        <taxon>Lactobacillales</taxon>
        <taxon>Streptococcaceae</taxon>
        <taxon>Pseudolactococcus</taxon>
    </lineage>
</organism>